<name>A0AA34WI13_CHLPE</name>
<dbReference type="SUPFAM" id="SSF55681">
    <property type="entry name" value="Class II aaRS and biotin synthetases"/>
    <property type="match status" value="1"/>
</dbReference>
<feature type="domain" description="BPL/LPL catalytic" evidence="1">
    <location>
        <begin position="30"/>
        <end position="235"/>
    </location>
</feature>
<dbReference type="PANTHER" id="PTHR43679:SF2">
    <property type="entry name" value="OCTANOYL-[GCVH]:PROTEIN N-OCTANOYLTRANSFERASE"/>
    <property type="match status" value="1"/>
</dbReference>
<dbReference type="PANTHER" id="PTHR43679">
    <property type="entry name" value="OCTANOYLTRANSFERASE LIPM-RELATED"/>
    <property type="match status" value="1"/>
</dbReference>
<dbReference type="InterPro" id="IPR045864">
    <property type="entry name" value="aa-tRNA-synth_II/BPL/LPL"/>
</dbReference>
<keyword evidence="3" id="KW-1185">Reference proteome</keyword>
<dbReference type="PROSITE" id="PS51733">
    <property type="entry name" value="BPL_LPL_CATALYTIC"/>
    <property type="match status" value="1"/>
</dbReference>
<dbReference type="GO" id="GO:0016874">
    <property type="term" value="F:ligase activity"/>
    <property type="evidence" value="ECO:0007669"/>
    <property type="project" value="UniProtKB-KW"/>
</dbReference>
<keyword evidence="2" id="KW-0436">Ligase</keyword>
<organism evidence="2 3">
    <name type="scientific">Chlamydia pecorum (strain ATCC VR-628 / DSM 29919 / E58)</name>
    <name type="common">Chlamydophila pecorum</name>
    <dbReference type="NCBI Taxonomy" id="331635"/>
    <lineage>
        <taxon>Bacteria</taxon>
        <taxon>Pseudomonadati</taxon>
        <taxon>Chlamydiota</taxon>
        <taxon>Chlamydiia</taxon>
        <taxon>Chlamydiales</taxon>
        <taxon>Chlamydiaceae</taxon>
        <taxon>Chlamydia/Chlamydophila group</taxon>
        <taxon>Chlamydia</taxon>
    </lineage>
</organism>
<dbReference type="AlphaFoldDB" id="A0AA34WI13"/>
<dbReference type="Pfam" id="PF21948">
    <property type="entry name" value="LplA-B_cat"/>
    <property type="match status" value="1"/>
</dbReference>
<proteinExistence type="predicted"/>
<dbReference type="EMBL" id="CP002608">
    <property type="protein sequence ID" value="AEB41648.1"/>
    <property type="molecule type" value="Genomic_DNA"/>
</dbReference>
<sequence length="239" mass="26955">MKIRIIDSGIGSAEAHMAKDKALLEGLKEGEVILHLYEWENPLSMTYGYFMRPEKILVKEAFSLGLDMSRRPTGGGFVFHHGDYAFSLLMSSSYPGYSSEVLANYCRVNSLVLKVFHKVFRVQGALAKEEELCCRRVSENFCMAKTSKYDVLLGGKKIGGAAQRKVSQGFLHQGSLFLSGSSREFYEKFLLPEILDEITQEIDAHAFFPLGMDVSLQELHRARGEIKETFIHIFCHEGL</sequence>
<dbReference type="InterPro" id="IPR004143">
    <property type="entry name" value="BPL_LPL_catalytic"/>
</dbReference>
<evidence type="ECO:0000259" key="1">
    <source>
        <dbReference type="PROSITE" id="PS51733"/>
    </source>
</evidence>
<evidence type="ECO:0000313" key="2">
    <source>
        <dbReference type="EMBL" id="AEB41648.1"/>
    </source>
</evidence>
<dbReference type="InterPro" id="IPR050664">
    <property type="entry name" value="Octanoyltrans_LipM/LipL"/>
</dbReference>
<dbReference type="Gene3D" id="3.30.930.10">
    <property type="entry name" value="Bira Bifunctional Protein, Domain 2"/>
    <property type="match status" value="1"/>
</dbReference>
<reference evidence="2 3" key="1">
    <citation type="journal article" date="2011" name="J. Bacteriol.">
        <title>Genome sequence of the obligate intracellular animal pathogen Chlamydia pecorum E58.</title>
        <authorList>
            <person name="Mojica S."/>
            <person name="Huot Creasy H."/>
            <person name="Daugherty S."/>
            <person name="Read T.D."/>
            <person name="Kim T."/>
            <person name="Kaltenboeck B."/>
            <person name="Bavoil P."/>
            <person name="Myers G.S."/>
        </authorList>
    </citation>
    <scope>NUCLEOTIDE SEQUENCE [LARGE SCALE GENOMIC DNA]</scope>
    <source>
        <strain evidence="2 3">E58</strain>
    </source>
</reference>
<dbReference type="RefSeq" id="WP_013712726.1">
    <property type="nucleotide sequence ID" value="NC_015408.1"/>
</dbReference>
<dbReference type="KEGG" id="cpm:G5S_0695"/>
<dbReference type="Proteomes" id="UP000008305">
    <property type="component" value="Chromosome"/>
</dbReference>
<protein>
    <submittedName>
        <fullName evidence="2">Lipoate protein ligase-like protein</fullName>
    </submittedName>
</protein>
<gene>
    <name evidence="2" type="primary">lplA</name>
    <name evidence="2" type="ordered locus">G5S_0695</name>
</gene>
<accession>A0AA34WI13</accession>
<evidence type="ECO:0000313" key="3">
    <source>
        <dbReference type="Proteomes" id="UP000008305"/>
    </source>
</evidence>